<proteinExistence type="predicted"/>
<evidence type="ECO:0008006" key="5">
    <source>
        <dbReference type="Google" id="ProtNLM"/>
    </source>
</evidence>
<evidence type="ECO:0000256" key="2">
    <source>
        <dbReference type="SAM" id="MobiDB-lite"/>
    </source>
</evidence>
<accession>B7FSI6</accession>
<dbReference type="PaxDb" id="2850-Phatr43525"/>
<dbReference type="Pfam" id="PF10471">
    <property type="entry name" value="ANAPC_CDC26"/>
    <property type="match status" value="1"/>
</dbReference>
<dbReference type="EMBL" id="CM000606">
    <property type="protein sequence ID" value="EEC50485.1"/>
    <property type="molecule type" value="Genomic_DNA"/>
</dbReference>
<dbReference type="InterPro" id="IPR018860">
    <property type="entry name" value="APC_suCDC26"/>
</dbReference>
<organism evidence="3 4">
    <name type="scientific">Phaeodactylum tricornutum (strain CCAP 1055/1)</name>
    <dbReference type="NCBI Taxonomy" id="556484"/>
    <lineage>
        <taxon>Eukaryota</taxon>
        <taxon>Sar</taxon>
        <taxon>Stramenopiles</taxon>
        <taxon>Ochrophyta</taxon>
        <taxon>Bacillariophyta</taxon>
        <taxon>Bacillariophyceae</taxon>
        <taxon>Bacillariophycidae</taxon>
        <taxon>Naviculales</taxon>
        <taxon>Phaeodactylaceae</taxon>
        <taxon>Phaeodactylum</taxon>
    </lineage>
</organism>
<protein>
    <recommendedName>
        <fullName evidence="5">Anaphase-promoting complex subunit CDC26</fullName>
    </recommendedName>
</protein>
<sequence>MTKQIDVHRYRMKKREKQLANNGNCFDLRELATLLLWKQWRRNVTAVTFLDFPLHLIALQKKVEFPGLFVSFNSPALSSPRSRANMSLRRPPTRIELKSEDISEYEELKNERLMEQADTKSNLGNMLAQKSAPQVLKKKAAERIGMNKRR</sequence>
<keyword evidence="1" id="KW-0833">Ubl conjugation pathway</keyword>
<keyword evidence="4" id="KW-1185">Reference proteome</keyword>
<dbReference type="Proteomes" id="UP000000759">
    <property type="component" value="Chromosome 2"/>
</dbReference>
<dbReference type="AlphaFoldDB" id="B7FSI6"/>
<dbReference type="InParanoid" id="B7FSI6"/>
<evidence type="ECO:0000313" key="4">
    <source>
        <dbReference type="Proteomes" id="UP000000759"/>
    </source>
</evidence>
<reference evidence="3 4" key="1">
    <citation type="journal article" date="2008" name="Nature">
        <title>The Phaeodactylum genome reveals the evolutionary history of diatom genomes.</title>
        <authorList>
            <person name="Bowler C."/>
            <person name="Allen A.E."/>
            <person name="Badger J.H."/>
            <person name="Grimwood J."/>
            <person name="Jabbari K."/>
            <person name="Kuo A."/>
            <person name="Maheswari U."/>
            <person name="Martens C."/>
            <person name="Maumus F."/>
            <person name="Otillar R.P."/>
            <person name="Rayko E."/>
            <person name="Salamov A."/>
            <person name="Vandepoele K."/>
            <person name="Beszteri B."/>
            <person name="Gruber A."/>
            <person name="Heijde M."/>
            <person name="Katinka M."/>
            <person name="Mock T."/>
            <person name="Valentin K."/>
            <person name="Verret F."/>
            <person name="Berges J.A."/>
            <person name="Brownlee C."/>
            <person name="Cadoret J.P."/>
            <person name="Chiovitti A."/>
            <person name="Choi C.J."/>
            <person name="Coesel S."/>
            <person name="De Martino A."/>
            <person name="Detter J.C."/>
            <person name="Durkin C."/>
            <person name="Falciatore A."/>
            <person name="Fournet J."/>
            <person name="Haruta M."/>
            <person name="Huysman M.J."/>
            <person name="Jenkins B.D."/>
            <person name="Jiroutova K."/>
            <person name="Jorgensen R.E."/>
            <person name="Joubert Y."/>
            <person name="Kaplan A."/>
            <person name="Kroger N."/>
            <person name="Kroth P.G."/>
            <person name="La Roche J."/>
            <person name="Lindquist E."/>
            <person name="Lommer M."/>
            <person name="Martin-Jezequel V."/>
            <person name="Lopez P.J."/>
            <person name="Lucas S."/>
            <person name="Mangogna M."/>
            <person name="McGinnis K."/>
            <person name="Medlin L.K."/>
            <person name="Montsant A."/>
            <person name="Oudot-Le Secq M.P."/>
            <person name="Napoli C."/>
            <person name="Obornik M."/>
            <person name="Parker M.S."/>
            <person name="Petit J.L."/>
            <person name="Porcel B.M."/>
            <person name="Poulsen N."/>
            <person name="Robison M."/>
            <person name="Rychlewski L."/>
            <person name="Rynearson T.A."/>
            <person name="Schmutz J."/>
            <person name="Shapiro H."/>
            <person name="Siaut M."/>
            <person name="Stanley M."/>
            <person name="Sussman M.R."/>
            <person name="Taylor A.R."/>
            <person name="Vardi A."/>
            <person name="von Dassow P."/>
            <person name="Vyverman W."/>
            <person name="Willis A."/>
            <person name="Wyrwicz L.S."/>
            <person name="Rokhsar D.S."/>
            <person name="Weissenbach J."/>
            <person name="Armbrust E.V."/>
            <person name="Green B.R."/>
            <person name="Van de Peer Y."/>
            <person name="Grigoriev I.V."/>
        </authorList>
    </citation>
    <scope>NUCLEOTIDE SEQUENCE [LARGE SCALE GENOMIC DNA]</scope>
    <source>
        <strain evidence="3 4">CCAP 1055/1</strain>
    </source>
</reference>
<dbReference type="OrthoDB" id="2422341at2759"/>
<feature type="compositionally biased region" description="Basic residues" evidence="2">
    <location>
        <begin position="136"/>
        <end position="150"/>
    </location>
</feature>
<evidence type="ECO:0000256" key="1">
    <source>
        <dbReference type="ARBA" id="ARBA00022786"/>
    </source>
</evidence>
<dbReference type="GO" id="GO:0005680">
    <property type="term" value="C:anaphase-promoting complex"/>
    <property type="evidence" value="ECO:0007669"/>
    <property type="project" value="InterPro"/>
</dbReference>
<evidence type="ECO:0000313" key="3">
    <source>
        <dbReference type="EMBL" id="EEC50485.1"/>
    </source>
</evidence>
<dbReference type="GeneID" id="7197207"/>
<dbReference type="RefSeq" id="XP_002177671.1">
    <property type="nucleotide sequence ID" value="XM_002177635.1"/>
</dbReference>
<dbReference type="KEGG" id="pti:PHATRDRAFT_43525"/>
<dbReference type="GO" id="GO:0031145">
    <property type="term" value="P:anaphase-promoting complex-dependent catabolic process"/>
    <property type="evidence" value="ECO:0007669"/>
    <property type="project" value="InterPro"/>
</dbReference>
<reference evidence="4" key="2">
    <citation type="submission" date="2008-08" db="EMBL/GenBank/DDBJ databases">
        <authorList>
            <consortium name="Diatom Consortium"/>
            <person name="Grigoriev I."/>
            <person name="Grimwood J."/>
            <person name="Kuo A."/>
            <person name="Otillar R.P."/>
            <person name="Salamov A."/>
            <person name="Detter J.C."/>
            <person name="Lindquist E."/>
            <person name="Shapiro H."/>
            <person name="Lucas S."/>
            <person name="Glavina del Rio T."/>
            <person name="Pitluck S."/>
            <person name="Rokhsar D."/>
            <person name="Bowler C."/>
        </authorList>
    </citation>
    <scope>GENOME REANNOTATION</scope>
    <source>
        <strain evidence="4">CCAP 1055/1</strain>
    </source>
</reference>
<gene>
    <name evidence="3" type="ORF">PHATRDRAFT_43525</name>
</gene>
<name>B7FSI6_PHATC</name>
<feature type="region of interest" description="Disordered" evidence="2">
    <location>
        <begin position="125"/>
        <end position="150"/>
    </location>
</feature>